<dbReference type="RefSeq" id="WP_097279054.1">
    <property type="nucleotide sequence ID" value="NZ_OCNJ01000004.1"/>
</dbReference>
<proteinExistence type="predicted"/>
<gene>
    <name evidence="1" type="ORF">SAMN05421508_10484</name>
</gene>
<dbReference type="Proteomes" id="UP000219621">
    <property type="component" value="Unassembled WGS sequence"/>
</dbReference>
<accession>A0A286GGM8</accession>
<evidence type="ECO:0000313" key="2">
    <source>
        <dbReference type="Proteomes" id="UP000219621"/>
    </source>
</evidence>
<keyword evidence="2" id="KW-1185">Reference proteome</keyword>
<organism evidence="1 2">
    <name type="scientific">Caenispirillum bisanense</name>
    <dbReference type="NCBI Taxonomy" id="414052"/>
    <lineage>
        <taxon>Bacteria</taxon>
        <taxon>Pseudomonadati</taxon>
        <taxon>Pseudomonadota</taxon>
        <taxon>Alphaproteobacteria</taxon>
        <taxon>Rhodospirillales</taxon>
        <taxon>Novispirillaceae</taxon>
        <taxon>Caenispirillum</taxon>
    </lineage>
</organism>
<dbReference type="EMBL" id="OCNJ01000004">
    <property type="protein sequence ID" value="SOD94677.1"/>
    <property type="molecule type" value="Genomic_DNA"/>
</dbReference>
<name>A0A286GGM8_9PROT</name>
<sequence length="154" mass="16184">MKIDTSTLAASTAAGSASGAAVNLAGGSKADAEKALEFQAHLKDQILDKGLMGWAKEQWEEKLEAKLRKEVMAEMDLTDAQLTSMEETLRRTIENMIQQQIEKKMQQAMGAGQTGGAGLAADEPQKPTGVAGAGITNRTGLSLPALTLAQGWGV</sequence>
<reference evidence="1 2" key="1">
    <citation type="submission" date="2017-09" db="EMBL/GenBank/DDBJ databases">
        <authorList>
            <person name="Ehlers B."/>
            <person name="Leendertz F.H."/>
        </authorList>
    </citation>
    <scope>NUCLEOTIDE SEQUENCE [LARGE SCALE GENOMIC DNA]</scope>
    <source>
        <strain evidence="1 2">USBA 140</strain>
    </source>
</reference>
<evidence type="ECO:0000313" key="1">
    <source>
        <dbReference type="EMBL" id="SOD94677.1"/>
    </source>
</evidence>
<protein>
    <submittedName>
        <fullName evidence="1">Uncharacterized protein</fullName>
    </submittedName>
</protein>
<dbReference type="AlphaFoldDB" id="A0A286GGM8"/>